<dbReference type="GO" id="GO:0005739">
    <property type="term" value="C:mitochondrion"/>
    <property type="evidence" value="ECO:0007669"/>
    <property type="project" value="TreeGrafter"/>
</dbReference>
<dbReference type="InterPro" id="IPR024185">
    <property type="entry name" value="FTHF_cligase-like_sf"/>
</dbReference>
<reference evidence="6" key="1">
    <citation type="submission" date="2018-11" db="EMBL/GenBank/DDBJ databases">
        <authorList>
            <consortium name="Genoscope - CEA"/>
            <person name="William W."/>
        </authorList>
    </citation>
    <scope>NUCLEOTIDE SEQUENCE</scope>
</reference>
<keyword evidence="2" id="KW-0547">Nucleotide-binding</keyword>
<dbReference type="FunFam" id="3.40.50.10420:FF:000003">
    <property type="entry name" value="5-formyltetrahydrofolate cyclo-ligase"/>
    <property type="match status" value="1"/>
</dbReference>
<comment type="similarity">
    <text evidence="1">Belongs to the 5-formyltetrahydrofolate cyclo-ligase family.</text>
</comment>
<dbReference type="EMBL" id="LR031874">
    <property type="protein sequence ID" value="VDD19059.1"/>
    <property type="molecule type" value="Genomic_DNA"/>
</dbReference>
<keyword evidence="3" id="KW-0067">ATP-binding</keyword>
<evidence type="ECO:0000313" key="6">
    <source>
        <dbReference type="EMBL" id="VDD19059.1"/>
    </source>
</evidence>
<dbReference type="InterPro" id="IPR002698">
    <property type="entry name" value="FTHF_cligase"/>
</dbReference>
<sequence length="393" mass="44685">MIGARLFCTPTAALERSSSSIFLFFPKISTRPVPRLSSTVAMSTTTKSQEELDSIFKQKRVVRTTVRRSLKAMDPSLRTQQDDVIQNTVLEAPWFKSCRRLCAYVSCKSLNEVDISRILSKILQHPGTTTTKKLYVPWVEDRNSNMRMLHISHMEDLIANSMNILEPAPVDALGNEREDVMQADEPIDLFILPGLAFDRCGRRLGRGGGYYDTFLKRYEDRAKERGWSNPLMVALSYSPQILEDGSIPVTPNDVMIDALVTPSGVVPFSPRAIERLWFALLKTRALVELDRSLIPRFFYLLASPVKHHRRKDTKWITDLLIVVVRMMTYLQVDIREAGDLLVMAGLQFSTLLLCQGCTMTWKLKFISLSKRLIAQYSVHSKPSLMLSPGRKKV</sequence>
<dbReference type="SUPFAM" id="SSF100950">
    <property type="entry name" value="NagB/RpiA/CoA transferase-like"/>
    <property type="match status" value="1"/>
</dbReference>
<gene>
    <name evidence="6" type="ORF">BOLC2T06531H</name>
</gene>
<dbReference type="PANTHER" id="PTHR23407:SF1">
    <property type="entry name" value="5-FORMYLTETRAHYDROFOLATE CYCLO-LIGASE"/>
    <property type="match status" value="1"/>
</dbReference>
<evidence type="ECO:0000256" key="4">
    <source>
        <dbReference type="ARBA" id="ARBA00036539"/>
    </source>
</evidence>
<accession>A0A3P6DIY0</accession>
<dbReference type="GO" id="GO:0030272">
    <property type="term" value="F:5-formyltetrahydrofolate cyclo-ligase activity"/>
    <property type="evidence" value="ECO:0007669"/>
    <property type="project" value="UniProtKB-EC"/>
</dbReference>
<name>A0A3P6DIY0_BRAOL</name>
<evidence type="ECO:0000256" key="5">
    <source>
        <dbReference type="ARBA" id="ARBA00038966"/>
    </source>
</evidence>
<dbReference type="NCBIfam" id="TIGR02727">
    <property type="entry name" value="MTHFS_bact"/>
    <property type="match status" value="1"/>
</dbReference>
<dbReference type="EC" id="6.3.3.2" evidence="5"/>
<organism evidence="6">
    <name type="scientific">Brassica oleracea</name>
    <name type="common">Wild cabbage</name>
    <dbReference type="NCBI Taxonomy" id="3712"/>
    <lineage>
        <taxon>Eukaryota</taxon>
        <taxon>Viridiplantae</taxon>
        <taxon>Streptophyta</taxon>
        <taxon>Embryophyta</taxon>
        <taxon>Tracheophyta</taxon>
        <taxon>Spermatophyta</taxon>
        <taxon>Magnoliopsida</taxon>
        <taxon>eudicotyledons</taxon>
        <taxon>Gunneridae</taxon>
        <taxon>Pentapetalae</taxon>
        <taxon>rosids</taxon>
        <taxon>malvids</taxon>
        <taxon>Brassicales</taxon>
        <taxon>Brassicaceae</taxon>
        <taxon>Brassiceae</taxon>
        <taxon>Brassica</taxon>
    </lineage>
</organism>
<dbReference type="GO" id="GO:0009396">
    <property type="term" value="P:folic acid-containing compound biosynthetic process"/>
    <property type="evidence" value="ECO:0007669"/>
    <property type="project" value="TreeGrafter"/>
</dbReference>
<dbReference type="InterPro" id="IPR037171">
    <property type="entry name" value="NagB/RpiA_transferase-like"/>
</dbReference>
<evidence type="ECO:0000256" key="3">
    <source>
        <dbReference type="ARBA" id="ARBA00022840"/>
    </source>
</evidence>
<dbReference type="GO" id="GO:0005524">
    <property type="term" value="F:ATP binding"/>
    <property type="evidence" value="ECO:0007669"/>
    <property type="project" value="UniProtKB-KW"/>
</dbReference>
<dbReference type="GO" id="GO:0035999">
    <property type="term" value="P:tetrahydrofolate interconversion"/>
    <property type="evidence" value="ECO:0007669"/>
    <property type="project" value="TreeGrafter"/>
</dbReference>
<protein>
    <recommendedName>
        <fullName evidence="5">5-formyltetrahydrofolate cyclo-ligase</fullName>
        <ecNumber evidence="5">6.3.3.2</ecNumber>
    </recommendedName>
</protein>
<dbReference type="Pfam" id="PF01812">
    <property type="entry name" value="5-FTHF_cyc-lig"/>
    <property type="match status" value="1"/>
</dbReference>
<dbReference type="AlphaFoldDB" id="A0A3P6DIY0"/>
<evidence type="ECO:0000256" key="1">
    <source>
        <dbReference type="ARBA" id="ARBA00010638"/>
    </source>
</evidence>
<evidence type="ECO:0000256" key="2">
    <source>
        <dbReference type="ARBA" id="ARBA00022741"/>
    </source>
</evidence>
<comment type="catalytic activity">
    <reaction evidence="4">
        <text>(6S)-5-formyl-5,6,7,8-tetrahydrofolate + ATP = (6R)-5,10-methenyltetrahydrofolate + ADP + phosphate</text>
        <dbReference type="Rhea" id="RHEA:10488"/>
        <dbReference type="ChEBI" id="CHEBI:30616"/>
        <dbReference type="ChEBI" id="CHEBI:43474"/>
        <dbReference type="ChEBI" id="CHEBI:57455"/>
        <dbReference type="ChEBI" id="CHEBI:57457"/>
        <dbReference type="ChEBI" id="CHEBI:456216"/>
        <dbReference type="EC" id="6.3.3.2"/>
    </reaction>
</comment>
<dbReference type="Gene3D" id="3.40.50.10420">
    <property type="entry name" value="NagB/RpiA/CoA transferase-like"/>
    <property type="match status" value="1"/>
</dbReference>
<proteinExistence type="inferred from homology"/>
<dbReference type="PANTHER" id="PTHR23407">
    <property type="entry name" value="ATPASE INHIBITOR/5-FORMYLTETRAHYDROFOLATE CYCLO-LIGASE"/>
    <property type="match status" value="1"/>
</dbReference>